<dbReference type="PANTHER" id="PTHR30055">
    <property type="entry name" value="HTH-TYPE TRANSCRIPTIONAL REGULATOR RUTR"/>
    <property type="match status" value="1"/>
</dbReference>
<keyword evidence="7" id="KW-1185">Reference proteome</keyword>
<evidence type="ECO:0000256" key="3">
    <source>
        <dbReference type="ARBA" id="ARBA00023163"/>
    </source>
</evidence>
<dbReference type="InterPro" id="IPR025996">
    <property type="entry name" value="MT1864/Rv1816-like_C"/>
</dbReference>
<dbReference type="Pfam" id="PF13305">
    <property type="entry name" value="TetR_C_33"/>
    <property type="match status" value="1"/>
</dbReference>
<proteinExistence type="predicted"/>
<keyword evidence="2 4" id="KW-0238">DNA-binding</keyword>
<name>A0ABZ2QLA6_9ACTN</name>
<dbReference type="InterPro" id="IPR009057">
    <property type="entry name" value="Homeodomain-like_sf"/>
</dbReference>
<sequence length="272" mass="28273">MAGGRGEEFLVGGVGRDVAEERLDLPAPALEVGTQQGRGLGGRQLDGGERAGAAADAEARKQLAAEGAAKLSLRAVARELGMASSALYRYFPSRDDLLTALIVDAYNAVGEAAERARDALPTADAGRPAARWTAVCTGVRDWALAHPHEYALIYGSPVPGYRAPRTTTEPAARVGLALIGVVRDAHAAGALREPGEPLPDVVVGDALALGAELGIELPGAVLARLIGAWAQLFGLLSFELFGQFNGVVEARTELFEQAVLQLARSVGLSAPH</sequence>
<dbReference type="InterPro" id="IPR036271">
    <property type="entry name" value="Tet_transcr_reg_TetR-rel_C_sf"/>
</dbReference>
<evidence type="ECO:0000313" key="7">
    <source>
        <dbReference type="Proteomes" id="UP001626628"/>
    </source>
</evidence>
<dbReference type="PANTHER" id="PTHR30055:SF243">
    <property type="entry name" value="HTH-TYPE TRANSCRIPTIONAL REGULATOR RV1816"/>
    <property type="match status" value="1"/>
</dbReference>
<accession>A0ABZ2QLA6</accession>
<evidence type="ECO:0000256" key="2">
    <source>
        <dbReference type="ARBA" id="ARBA00023125"/>
    </source>
</evidence>
<feature type="DNA-binding region" description="H-T-H motif" evidence="4">
    <location>
        <begin position="72"/>
        <end position="91"/>
    </location>
</feature>
<dbReference type="RefSeq" id="WP_407285740.1">
    <property type="nucleotide sequence ID" value="NZ_CP147982.1"/>
</dbReference>
<keyword evidence="3" id="KW-0804">Transcription</keyword>
<evidence type="ECO:0000256" key="1">
    <source>
        <dbReference type="ARBA" id="ARBA00023015"/>
    </source>
</evidence>
<dbReference type="EMBL" id="CP147982">
    <property type="protein sequence ID" value="WXK75819.1"/>
    <property type="molecule type" value="Genomic_DNA"/>
</dbReference>
<dbReference type="InterPro" id="IPR050109">
    <property type="entry name" value="HTH-type_TetR-like_transc_reg"/>
</dbReference>
<dbReference type="SUPFAM" id="SSF48498">
    <property type="entry name" value="Tetracyclin repressor-like, C-terminal domain"/>
    <property type="match status" value="1"/>
</dbReference>
<evidence type="ECO:0000259" key="5">
    <source>
        <dbReference type="PROSITE" id="PS50977"/>
    </source>
</evidence>
<organism evidence="6 7">
    <name type="scientific">Streptomyces sirii</name>
    <dbReference type="NCBI Taxonomy" id="3127701"/>
    <lineage>
        <taxon>Bacteria</taxon>
        <taxon>Bacillati</taxon>
        <taxon>Actinomycetota</taxon>
        <taxon>Actinomycetes</taxon>
        <taxon>Kitasatosporales</taxon>
        <taxon>Streptomycetaceae</taxon>
        <taxon>Streptomyces</taxon>
    </lineage>
</organism>
<protein>
    <submittedName>
        <fullName evidence="6">TetR/AcrR family transcriptional regulator</fullName>
    </submittedName>
</protein>
<gene>
    <name evidence="6" type="ORF">WAB15_07430</name>
</gene>
<dbReference type="PROSITE" id="PS50977">
    <property type="entry name" value="HTH_TETR_2"/>
    <property type="match status" value="1"/>
</dbReference>
<reference evidence="6 7" key="1">
    <citation type="submission" date="2024-03" db="EMBL/GenBank/DDBJ databases">
        <title>The complete genome of Streptomyces sirii sp.nov.</title>
        <authorList>
            <person name="Zakalyukina Y.V."/>
            <person name="Belik A.R."/>
            <person name="Biryukov M.V."/>
            <person name="Baturina O.A."/>
            <person name="Kabilov M.R."/>
        </authorList>
    </citation>
    <scope>NUCLEOTIDE SEQUENCE [LARGE SCALE GENOMIC DNA]</scope>
    <source>
        <strain evidence="6 7">BP-8</strain>
    </source>
</reference>
<keyword evidence="1" id="KW-0805">Transcription regulation</keyword>
<feature type="domain" description="HTH tetR-type" evidence="5">
    <location>
        <begin position="49"/>
        <end position="109"/>
    </location>
</feature>
<dbReference type="Proteomes" id="UP001626628">
    <property type="component" value="Chromosome"/>
</dbReference>
<dbReference type="Pfam" id="PF00440">
    <property type="entry name" value="TetR_N"/>
    <property type="match status" value="1"/>
</dbReference>
<evidence type="ECO:0000256" key="4">
    <source>
        <dbReference type="PROSITE-ProRule" id="PRU00335"/>
    </source>
</evidence>
<dbReference type="InterPro" id="IPR001647">
    <property type="entry name" value="HTH_TetR"/>
</dbReference>
<evidence type="ECO:0000313" key="6">
    <source>
        <dbReference type="EMBL" id="WXK75819.1"/>
    </source>
</evidence>
<dbReference type="Gene3D" id="1.10.357.10">
    <property type="entry name" value="Tetracycline Repressor, domain 2"/>
    <property type="match status" value="1"/>
</dbReference>
<dbReference type="SUPFAM" id="SSF46689">
    <property type="entry name" value="Homeodomain-like"/>
    <property type="match status" value="1"/>
</dbReference>